<evidence type="ECO:0000313" key="3">
    <source>
        <dbReference type="EMBL" id="WNC71546.1"/>
    </source>
</evidence>
<dbReference type="RefSeq" id="WP_348390680.1">
    <property type="nucleotide sequence ID" value="NZ_CP134145.1"/>
</dbReference>
<dbReference type="EMBL" id="CP134145">
    <property type="protein sequence ID" value="WNC71546.1"/>
    <property type="molecule type" value="Genomic_DNA"/>
</dbReference>
<name>A0ABY9TS35_9GAMM</name>
<dbReference type="Pfam" id="PF06452">
    <property type="entry name" value="CBM9_1"/>
    <property type="match status" value="1"/>
</dbReference>
<feature type="chain" id="PRO_5046330806" evidence="1">
    <location>
        <begin position="25"/>
        <end position="254"/>
    </location>
</feature>
<evidence type="ECO:0000256" key="1">
    <source>
        <dbReference type="SAM" id="SignalP"/>
    </source>
</evidence>
<feature type="domain" description="Carbohydrate-binding" evidence="2">
    <location>
        <begin position="40"/>
        <end position="253"/>
    </location>
</feature>
<gene>
    <name evidence="3" type="ORF">RGQ13_15655</name>
</gene>
<proteinExistence type="predicted"/>
<accession>A0ABY9TS35</accession>
<dbReference type="SUPFAM" id="SSF49344">
    <property type="entry name" value="CBD9-like"/>
    <property type="match status" value="1"/>
</dbReference>
<dbReference type="InterPro" id="IPR010502">
    <property type="entry name" value="Carb-bd_dom_fam9"/>
</dbReference>
<organism evidence="3 4">
    <name type="scientific">Thalassotalea psychrophila</name>
    <dbReference type="NCBI Taxonomy" id="3065647"/>
    <lineage>
        <taxon>Bacteria</taxon>
        <taxon>Pseudomonadati</taxon>
        <taxon>Pseudomonadota</taxon>
        <taxon>Gammaproteobacteria</taxon>
        <taxon>Alteromonadales</taxon>
        <taxon>Colwelliaceae</taxon>
        <taxon>Thalassotalea</taxon>
    </lineage>
</organism>
<evidence type="ECO:0000259" key="2">
    <source>
        <dbReference type="Pfam" id="PF06452"/>
    </source>
</evidence>
<keyword evidence="1" id="KW-0732">Signal</keyword>
<sequence>MKHLPRLKQAMSLCCLFFAIQCLADENIAAVVEAESAITIDGKASEQAWNKAQWSLIDKHIVGEYPSSDDFSGRFKLLWDEDYLYLMAEIRDDVLFDQYANPTEKYWDDDSLEVFIDEDASGGKHQFSFNAFAYHVALDNQVADIGPKNSDGSTNFILLNEHVQSGWQRNASPENVITWELAIKLYDDSFTLKGKHTPVKLTKGKVIGFMLAYCDNDGSKEREHFIGSDDIKPKNGDKNLGYIDASVFGKIKLH</sequence>
<evidence type="ECO:0000313" key="4">
    <source>
        <dbReference type="Proteomes" id="UP001258994"/>
    </source>
</evidence>
<dbReference type="Gene3D" id="2.60.40.1190">
    <property type="match status" value="1"/>
</dbReference>
<protein>
    <submittedName>
        <fullName evidence="3">CBM9 family sugar-binding protein</fullName>
    </submittedName>
</protein>
<dbReference type="Proteomes" id="UP001258994">
    <property type="component" value="Chromosome"/>
</dbReference>
<feature type="signal peptide" evidence="1">
    <location>
        <begin position="1"/>
        <end position="24"/>
    </location>
</feature>
<reference evidence="4" key="1">
    <citation type="submission" date="2023-09" db="EMBL/GenBank/DDBJ databases">
        <authorList>
            <person name="Li S."/>
            <person name="Li X."/>
            <person name="Zhang C."/>
            <person name="Zhao Z."/>
        </authorList>
    </citation>
    <scope>NUCLEOTIDE SEQUENCE [LARGE SCALE GENOMIC DNA]</scope>
    <source>
        <strain evidence="4">SQ149</strain>
    </source>
</reference>
<keyword evidence="4" id="KW-1185">Reference proteome</keyword>